<accession>A0A418M2F3</accession>
<sequence length="69" mass="7978">MTATGKLTNLQQELLKLYAQEVSDTDLENIRILIGQYFANRLSTIADKAWDENGWSAQTMQDWLNEEDQ</sequence>
<evidence type="ECO:0000313" key="1">
    <source>
        <dbReference type="EMBL" id="RIV19922.1"/>
    </source>
</evidence>
<dbReference type="EMBL" id="QXED01000007">
    <property type="protein sequence ID" value="RIV19922.1"/>
    <property type="molecule type" value="Genomic_DNA"/>
</dbReference>
<name>A0A418M2F3_9BACT</name>
<dbReference type="OrthoDB" id="963358at2"/>
<organism evidence="1 2">
    <name type="scientific">Fibrisoma montanum</name>
    <dbReference type="NCBI Taxonomy" id="2305895"/>
    <lineage>
        <taxon>Bacteria</taxon>
        <taxon>Pseudomonadati</taxon>
        <taxon>Bacteroidota</taxon>
        <taxon>Cytophagia</taxon>
        <taxon>Cytophagales</taxon>
        <taxon>Spirosomataceae</taxon>
        <taxon>Fibrisoma</taxon>
    </lineage>
</organism>
<dbReference type="AlphaFoldDB" id="A0A418M2F3"/>
<proteinExistence type="predicted"/>
<keyword evidence="2" id="KW-1185">Reference proteome</keyword>
<dbReference type="RefSeq" id="WP_119670207.1">
    <property type="nucleotide sequence ID" value="NZ_QXED01000007.1"/>
</dbReference>
<protein>
    <submittedName>
        <fullName evidence="1">Uncharacterized protein</fullName>
    </submittedName>
</protein>
<evidence type="ECO:0000313" key="2">
    <source>
        <dbReference type="Proteomes" id="UP000283523"/>
    </source>
</evidence>
<reference evidence="1 2" key="1">
    <citation type="submission" date="2018-08" db="EMBL/GenBank/DDBJ databases">
        <title>Fibrisoma montanum sp. nov., isolated from Danxia mountain soil.</title>
        <authorList>
            <person name="Huang Y."/>
        </authorList>
    </citation>
    <scope>NUCLEOTIDE SEQUENCE [LARGE SCALE GENOMIC DNA]</scope>
    <source>
        <strain evidence="1 2">HYT19</strain>
    </source>
</reference>
<gene>
    <name evidence="1" type="ORF">DYU11_23685</name>
</gene>
<dbReference type="Proteomes" id="UP000283523">
    <property type="component" value="Unassembled WGS sequence"/>
</dbReference>
<comment type="caution">
    <text evidence="1">The sequence shown here is derived from an EMBL/GenBank/DDBJ whole genome shotgun (WGS) entry which is preliminary data.</text>
</comment>